<sequence>MPVPGAAKRYAQAAFEIARERGELDQWEQDLRQLAGVLANPSVSDFFESPAVPETAKRQAIEAILPDESQQLVRNLTLLLLERGRLPQLPQVAEVFQQLVMEERGIAVAEVTTAVPLDEDEQAQVRERVAALIGKQVEMRPRVDPDIIGGIVVRVEDNLIDGSVRTQLHQLRQRMVS</sequence>
<dbReference type="PRINTS" id="PR00125">
    <property type="entry name" value="ATPASEDELTA"/>
</dbReference>
<reference evidence="8 9" key="2">
    <citation type="journal article" date="2010" name="Stand. Genomic Sci.">
        <title>Complete genome sequence of Desulfohalobium retbaense type strain (HR(100)).</title>
        <authorList>
            <person name="Spring S."/>
            <person name="Nolan M."/>
            <person name="Lapidus A."/>
            <person name="Glavina Del Rio T."/>
            <person name="Copeland A."/>
            <person name="Tice H."/>
            <person name="Cheng J.F."/>
            <person name="Lucas S."/>
            <person name="Land M."/>
            <person name="Chen F."/>
            <person name="Bruce D."/>
            <person name="Goodwin L."/>
            <person name="Pitluck S."/>
            <person name="Ivanova N."/>
            <person name="Mavromatis K."/>
            <person name="Mikhailova N."/>
            <person name="Pati A."/>
            <person name="Chen A."/>
            <person name="Palaniappan K."/>
            <person name="Hauser L."/>
            <person name="Chang Y.J."/>
            <person name="Jeffries C.D."/>
            <person name="Munk C."/>
            <person name="Kiss H."/>
            <person name="Chain P."/>
            <person name="Han C."/>
            <person name="Brettin T."/>
            <person name="Detter J.C."/>
            <person name="Schuler E."/>
            <person name="Goker M."/>
            <person name="Rohde M."/>
            <person name="Bristow J."/>
            <person name="Eisen J.A."/>
            <person name="Markowitz V."/>
            <person name="Hugenholtz P."/>
            <person name="Kyrpides N.C."/>
            <person name="Klenk H.P."/>
        </authorList>
    </citation>
    <scope>NUCLEOTIDE SEQUENCE [LARGE SCALE GENOMIC DNA]</scope>
    <source>
        <strain evidence="9">ATCC 49802 / DSM 20745 / S 6022</strain>
    </source>
</reference>
<keyword evidence="7" id="KW-0139">CF(1)</keyword>
<organism evidence="8 9">
    <name type="scientific">Sphaerobacter thermophilus (strain ATCC 49802 / DSM 20745 / KCCM 41009 / NCIMB 13125 / S 6022)</name>
    <dbReference type="NCBI Taxonomy" id="479434"/>
    <lineage>
        <taxon>Bacteria</taxon>
        <taxon>Pseudomonadati</taxon>
        <taxon>Thermomicrobiota</taxon>
        <taxon>Thermomicrobia</taxon>
        <taxon>Sphaerobacterales</taxon>
        <taxon>Sphaerobacterineae</taxon>
        <taxon>Sphaerobacteraceae</taxon>
        <taxon>Sphaerobacter</taxon>
    </lineage>
</organism>
<dbReference type="KEGG" id="sti:Sthe_1424"/>
<dbReference type="NCBIfam" id="TIGR01145">
    <property type="entry name" value="ATP_synt_delta"/>
    <property type="match status" value="1"/>
</dbReference>
<dbReference type="InterPro" id="IPR020781">
    <property type="entry name" value="ATPase_OSCP/d_CS"/>
</dbReference>
<dbReference type="eggNOG" id="COG0712">
    <property type="taxonomic scope" value="Bacteria"/>
</dbReference>
<proteinExistence type="inferred from homology"/>
<keyword evidence="7" id="KW-1003">Cell membrane</keyword>
<keyword evidence="2 7" id="KW-0813">Transport</keyword>
<comment type="function">
    <text evidence="7">This protein is part of the stalk that links CF(0) to CF(1). It either transmits conformational changes from CF(0) to CF(1) or is implicated in proton conduction.</text>
</comment>
<keyword evidence="6 7" id="KW-0066">ATP synthesis</keyword>
<dbReference type="Pfam" id="PF00213">
    <property type="entry name" value="OSCP"/>
    <property type="match status" value="1"/>
</dbReference>
<dbReference type="InParanoid" id="D1C3P2"/>
<protein>
    <recommendedName>
        <fullName evidence="7">ATP synthase subunit delta</fullName>
    </recommendedName>
    <alternativeName>
        <fullName evidence="7">ATP synthase F(1) sector subunit delta</fullName>
    </alternativeName>
    <alternativeName>
        <fullName evidence="7">F-type ATPase subunit delta</fullName>
        <shortName evidence="7">F-ATPase subunit delta</shortName>
    </alternativeName>
</protein>
<dbReference type="OrthoDB" id="9802471at2"/>
<keyword evidence="9" id="KW-1185">Reference proteome</keyword>
<evidence type="ECO:0000256" key="3">
    <source>
        <dbReference type="ARBA" id="ARBA00022781"/>
    </source>
</evidence>
<dbReference type="STRING" id="479434.Sthe_1424"/>
<name>D1C3P2_SPHTD</name>
<evidence type="ECO:0000313" key="8">
    <source>
        <dbReference type="EMBL" id="ACZ38859.1"/>
    </source>
</evidence>
<reference evidence="9" key="1">
    <citation type="submission" date="2009-11" db="EMBL/GenBank/DDBJ databases">
        <title>The complete chromosome 1 of Sphaerobacter thermophilus DSM 20745.</title>
        <authorList>
            <person name="Lucas S."/>
            <person name="Copeland A."/>
            <person name="Lapidus A."/>
            <person name="Glavina del Rio T."/>
            <person name="Dalin E."/>
            <person name="Tice H."/>
            <person name="Bruce D."/>
            <person name="Goodwin L."/>
            <person name="Pitluck S."/>
            <person name="Kyrpides N."/>
            <person name="Mavromatis K."/>
            <person name="Ivanova N."/>
            <person name="Mikhailova N."/>
            <person name="LaButti K.M."/>
            <person name="Clum A."/>
            <person name="Sun H.I."/>
            <person name="Brettin T."/>
            <person name="Detter J.C."/>
            <person name="Han C."/>
            <person name="Larimer F."/>
            <person name="Land M."/>
            <person name="Hauser L."/>
            <person name="Markowitz V."/>
            <person name="Cheng J.F."/>
            <person name="Hugenholtz P."/>
            <person name="Woyke T."/>
            <person name="Wu D."/>
            <person name="Steenblock K."/>
            <person name="Schneider S."/>
            <person name="Pukall R."/>
            <person name="Goeker M."/>
            <person name="Klenk H.P."/>
            <person name="Eisen J.A."/>
        </authorList>
    </citation>
    <scope>NUCLEOTIDE SEQUENCE [LARGE SCALE GENOMIC DNA]</scope>
    <source>
        <strain evidence="9">ATCC 49802 / DSM 20745 / S 6022</strain>
    </source>
</reference>
<dbReference type="EMBL" id="CP001823">
    <property type="protein sequence ID" value="ACZ38859.1"/>
    <property type="molecule type" value="Genomic_DNA"/>
</dbReference>
<dbReference type="GO" id="GO:0045259">
    <property type="term" value="C:proton-transporting ATP synthase complex"/>
    <property type="evidence" value="ECO:0007669"/>
    <property type="project" value="UniProtKB-KW"/>
</dbReference>
<comment type="function">
    <text evidence="7">F(1)F(0) ATP synthase produces ATP from ADP in the presence of a proton or sodium gradient. F-type ATPases consist of two structural domains, F(1) containing the extramembraneous catalytic core and F(0) containing the membrane proton channel, linked together by a central stalk and a peripheral stalk. During catalysis, ATP synthesis in the catalytic domain of F(1) is coupled via a rotary mechanism of the central stalk subunits to proton translocation.</text>
</comment>
<dbReference type="Gene3D" id="1.10.520.20">
    <property type="entry name" value="N-terminal domain of the delta subunit of the F1F0-ATP synthase"/>
    <property type="match status" value="1"/>
</dbReference>
<dbReference type="GO" id="GO:0046933">
    <property type="term" value="F:proton-transporting ATP synthase activity, rotational mechanism"/>
    <property type="evidence" value="ECO:0007669"/>
    <property type="project" value="UniProtKB-UniRule"/>
</dbReference>
<keyword evidence="3 7" id="KW-0375">Hydrogen ion transport</keyword>
<dbReference type="HAMAP" id="MF_01416">
    <property type="entry name" value="ATP_synth_delta_bact"/>
    <property type="match status" value="1"/>
</dbReference>
<accession>D1C3P2</accession>
<dbReference type="HOGENOM" id="CLU_085114_1_1_0"/>
<evidence type="ECO:0000256" key="4">
    <source>
        <dbReference type="ARBA" id="ARBA00023065"/>
    </source>
</evidence>
<evidence type="ECO:0000256" key="1">
    <source>
        <dbReference type="ARBA" id="ARBA00004370"/>
    </source>
</evidence>
<dbReference type="AlphaFoldDB" id="D1C3P2"/>
<dbReference type="RefSeq" id="WP_012871906.1">
    <property type="nucleotide sequence ID" value="NC_013523.1"/>
</dbReference>
<dbReference type="GO" id="GO:0005886">
    <property type="term" value="C:plasma membrane"/>
    <property type="evidence" value="ECO:0007669"/>
    <property type="project" value="UniProtKB-SubCell"/>
</dbReference>
<keyword evidence="4 7" id="KW-0406">Ion transport</keyword>
<dbReference type="PROSITE" id="PS00389">
    <property type="entry name" value="ATPASE_DELTA"/>
    <property type="match status" value="1"/>
</dbReference>
<dbReference type="NCBIfam" id="NF004402">
    <property type="entry name" value="PRK05758.2-2"/>
    <property type="match status" value="1"/>
</dbReference>
<dbReference type="GO" id="GO:0016787">
    <property type="term" value="F:hydrolase activity"/>
    <property type="evidence" value="ECO:0007669"/>
    <property type="project" value="UniProtKB-KW"/>
</dbReference>
<dbReference type="InterPro" id="IPR000711">
    <property type="entry name" value="ATPase_OSCP/dsu"/>
</dbReference>
<dbReference type="InterPro" id="IPR026015">
    <property type="entry name" value="ATP_synth_OSCP/delta_N_sf"/>
</dbReference>
<comment type="subcellular location">
    <subcellularLocation>
        <location evidence="7">Cell membrane</location>
        <topology evidence="7">Peripheral membrane protein</topology>
    </subcellularLocation>
    <subcellularLocation>
        <location evidence="1">Membrane</location>
    </subcellularLocation>
</comment>
<dbReference type="SUPFAM" id="SSF47928">
    <property type="entry name" value="N-terminal domain of the delta subunit of the F1F0-ATP synthase"/>
    <property type="match status" value="1"/>
</dbReference>
<dbReference type="Proteomes" id="UP000002027">
    <property type="component" value="Chromosome 1"/>
</dbReference>
<comment type="subunit">
    <text evidence="7">F-type ATPases have 2 components, F(1) - the catalytic core - and F(0) - the membrane proton channel. F(1) has five subunits: alpha(3), beta(3), gamma(1), delta(1), epsilon(1). F(0) has three main subunits: a(1), b(2) and c(10-14). The alpha and beta chains form an alternating ring which encloses part of the gamma chain. F(1) is attached to F(0) by a central stalk formed by the gamma and epsilon chains, while a peripheral stalk is formed by the delta and b chains.</text>
</comment>
<evidence type="ECO:0000256" key="6">
    <source>
        <dbReference type="ARBA" id="ARBA00023310"/>
    </source>
</evidence>
<dbReference type="PANTHER" id="PTHR11910">
    <property type="entry name" value="ATP SYNTHASE DELTA CHAIN"/>
    <property type="match status" value="1"/>
</dbReference>
<dbReference type="FunCoup" id="D1C3P2">
    <property type="interactions" value="466"/>
</dbReference>
<evidence type="ECO:0000256" key="2">
    <source>
        <dbReference type="ARBA" id="ARBA00022448"/>
    </source>
</evidence>
<evidence type="ECO:0000313" key="9">
    <source>
        <dbReference type="Proteomes" id="UP000002027"/>
    </source>
</evidence>
<keyword evidence="8" id="KW-0378">Hydrolase</keyword>
<evidence type="ECO:0000256" key="7">
    <source>
        <dbReference type="HAMAP-Rule" id="MF_01416"/>
    </source>
</evidence>
<comment type="similarity">
    <text evidence="7">Belongs to the ATPase delta chain family.</text>
</comment>
<keyword evidence="5 7" id="KW-0472">Membrane</keyword>
<evidence type="ECO:0000256" key="5">
    <source>
        <dbReference type="ARBA" id="ARBA00023136"/>
    </source>
</evidence>
<gene>
    <name evidence="7" type="primary">atpH</name>
    <name evidence="8" type="ordered locus">Sthe_1424</name>
</gene>